<dbReference type="Gene3D" id="3.90.180.10">
    <property type="entry name" value="Medium-chain alcohol dehydrogenases, catalytic domain"/>
    <property type="match status" value="1"/>
</dbReference>
<dbReference type="Pfam" id="PF00107">
    <property type="entry name" value="ADH_zinc_N"/>
    <property type="match status" value="1"/>
</dbReference>
<dbReference type="PANTHER" id="PTHR43401:SF2">
    <property type="entry name" value="L-THREONINE 3-DEHYDROGENASE"/>
    <property type="match status" value="1"/>
</dbReference>
<dbReference type="AlphaFoldDB" id="A0A381XL59"/>
<dbReference type="GO" id="GO:0008270">
    <property type="term" value="F:zinc ion binding"/>
    <property type="evidence" value="ECO:0007669"/>
    <property type="project" value="InterPro"/>
</dbReference>
<dbReference type="InterPro" id="IPR002328">
    <property type="entry name" value="ADH_Zn_CS"/>
</dbReference>
<evidence type="ECO:0000256" key="3">
    <source>
        <dbReference type="ARBA" id="ARBA00023002"/>
    </source>
</evidence>
<dbReference type="Pfam" id="PF08240">
    <property type="entry name" value="ADH_N"/>
    <property type="match status" value="1"/>
</dbReference>
<dbReference type="GO" id="GO:0016491">
    <property type="term" value="F:oxidoreductase activity"/>
    <property type="evidence" value="ECO:0007669"/>
    <property type="project" value="UniProtKB-KW"/>
</dbReference>
<dbReference type="PANTHER" id="PTHR43401">
    <property type="entry name" value="L-THREONINE 3-DEHYDROGENASE"/>
    <property type="match status" value="1"/>
</dbReference>
<accession>A0A381XL59</accession>
<protein>
    <recommendedName>
        <fullName evidence="4">Enoyl reductase (ER) domain-containing protein</fullName>
    </recommendedName>
</protein>
<keyword evidence="1" id="KW-0479">Metal-binding</keyword>
<gene>
    <name evidence="5" type="ORF">METZ01_LOCUS118359</name>
</gene>
<dbReference type="InterPro" id="IPR050129">
    <property type="entry name" value="Zn_alcohol_dh"/>
</dbReference>
<evidence type="ECO:0000256" key="2">
    <source>
        <dbReference type="ARBA" id="ARBA00022833"/>
    </source>
</evidence>
<sequence length="342" mass="35735">MKGLILKEPGQSPDIRVLDLPEPTLTPNGVIIKVAAAGLCHHDISVMDGTLRRGTKVDVILGHEISGTVVDIGSEIREFRLGDQVVTTLTASCGECGSCVSGDDYMCEFGLGYGHGIDGGFSEYILVQEKNLVNVGDLDLVQSALLSCPVGVCIKALIDRGSLGMDDTCVVFGSGGGLGIHALQVAQTHTSNVIGFTSSPSKLEEIGKYEASPTFLLDDSLDPTDLVMALTEDKGADVIFNSVGSKFLKSSVSSLSHGGRVLMMGELLGGNGSLNTSDLLFKNGSVIGSTGAGKPHIQSAVNMVRNGNVVPVVGGMFPLHDIKEAFHLMKNKASVGRLVLIP</sequence>
<dbReference type="InterPro" id="IPR013149">
    <property type="entry name" value="ADH-like_C"/>
</dbReference>
<dbReference type="InterPro" id="IPR013154">
    <property type="entry name" value="ADH-like_N"/>
</dbReference>
<keyword evidence="3" id="KW-0560">Oxidoreductase</keyword>
<dbReference type="PROSITE" id="PS00059">
    <property type="entry name" value="ADH_ZINC"/>
    <property type="match status" value="1"/>
</dbReference>
<feature type="domain" description="Enoyl reductase (ER)" evidence="4">
    <location>
        <begin position="10"/>
        <end position="340"/>
    </location>
</feature>
<name>A0A381XL59_9ZZZZ</name>
<keyword evidence="2" id="KW-0862">Zinc</keyword>
<dbReference type="EMBL" id="UINC01015578">
    <property type="protein sequence ID" value="SVA65505.1"/>
    <property type="molecule type" value="Genomic_DNA"/>
</dbReference>
<organism evidence="5">
    <name type="scientific">marine metagenome</name>
    <dbReference type="NCBI Taxonomy" id="408172"/>
    <lineage>
        <taxon>unclassified sequences</taxon>
        <taxon>metagenomes</taxon>
        <taxon>ecological metagenomes</taxon>
    </lineage>
</organism>
<dbReference type="InterPro" id="IPR020843">
    <property type="entry name" value="ER"/>
</dbReference>
<evidence type="ECO:0000259" key="4">
    <source>
        <dbReference type="SMART" id="SM00829"/>
    </source>
</evidence>
<reference evidence="5" key="1">
    <citation type="submission" date="2018-05" db="EMBL/GenBank/DDBJ databases">
        <authorList>
            <person name="Lanie J.A."/>
            <person name="Ng W.-L."/>
            <person name="Kazmierczak K.M."/>
            <person name="Andrzejewski T.M."/>
            <person name="Davidsen T.M."/>
            <person name="Wayne K.J."/>
            <person name="Tettelin H."/>
            <person name="Glass J.I."/>
            <person name="Rusch D."/>
            <person name="Podicherti R."/>
            <person name="Tsui H.-C.T."/>
            <person name="Winkler M.E."/>
        </authorList>
    </citation>
    <scope>NUCLEOTIDE SEQUENCE</scope>
</reference>
<dbReference type="InterPro" id="IPR036291">
    <property type="entry name" value="NAD(P)-bd_dom_sf"/>
</dbReference>
<dbReference type="SUPFAM" id="SSF50129">
    <property type="entry name" value="GroES-like"/>
    <property type="match status" value="1"/>
</dbReference>
<dbReference type="InterPro" id="IPR011032">
    <property type="entry name" value="GroES-like_sf"/>
</dbReference>
<evidence type="ECO:0000256" key="1">
    <source>
        <dbReference type="ARBA" id="ARBA00022723"/>
    </source>
</evidence>
<proteinExistence type="predicted"/>
<dbReference type="SMART" id="SM00829">
    <property type="entry name" value="PKS_ER"/>
    <property type="match status" value="1"/>
</dbReference>
<dbReference type="SUPFAM" id="SSF51735">
    <property type="entry name" value="NAD(P)-binding Rossmann-fold domains"/>
    <property type="match status" value="1"/>
</dbReference>
<evidence type="ECO:0000313" key="5">
    <source>
        <dbReference type="EMBL" id="SVA65505.1"/>
    </source>
</evidence>